<evidence type="ECO:0000256" key="11">
    <source>
        <dbReference type="ARBA" id="ARBA00023167"/>
    </source>
</evidence>
<reference evidence="16 17" key="1">
    <citation type="journal article" date="2021" name="Sci. Rep.">
        <title>The distribution of antibiotic resistance genes in chicken gut microbiota commensals.</title>
        <authorList>
            <person name="Juricova H."/>
            <person name="Matiasovicova J."/>
            <person name="Kubasova T."/>
            <person name="Cejkova D."/>
            <person name="Rychlik I."/>
        </authorList>
    </citation>
    <scope>NUCLEOTIDE SEQUENCE [LARGE SCALE GENOMIC DNA]</scope>
    <source>
        <strain evidence="16 17">An431b</strain>
    </source>
</reference>
<name>A0ABS2GB77_9FIRM</name>
<dbReference type="SUPFAM" id="SSF55347">
    <property type="entry name" value="Glyceraldehyde-3-phosphate dehydrogenase-like, C-terminal domain"/>
    <property type="match status" value="1"/>
</dbReference>
<keyword evidence="11 13" id="KW-0486">Methionine biosynthesis</keyword>
<dbReference type="Pfam" id="PF03447">
    <property type="entry name" value="NAD_binding_3"/>
    <property type="match status" value="1"/>
</dbReference>
<evidence type="ECO:0000256" key="5">
    <source>
        <dbReference type="ARBA" id="ARBA00013213"/>
    </source>
</evidence>
<dbReference type="PANTHER" id="PTHR43331:SF1">
    <property type="entry name" value="HOMOSERINE DEHYDROGENASE"/>
    <property type="match status" value="1"/>
</dbReference>
<dbReference type="InterPro" id="IPR036291">
    <property type="entry name" value="NAD(P)-bd_dom_sf"/>
</dbReference>
<evidence type="ECO:0000256" key="1">
    <source>
        <dbReference type="ARBA" id="ARBA00001920"/>
    </source>
</evidence>
<dbReference type="InterPro" id="IPR016204">
    <property type="entry name" value="HDH"/>
</dbReference>
<keyword evidence="7 13" id="KW-0028">Amino-acid biosynthesis</keyword>
<evidence type="ECO:0000256" key="12">
    <source>
        <dbReference type="ARBA" id="ARBA00048841"/>
    </source>
</evidence>
<dbReference type="Pfam" id="PF00742">
    <property type="entry name" value="Homoserine_dh"/>
    <property type="match status" value="1"/>
</dbReference>
<evidence type="ECO:0000256" key="4">
    <source>
        <dbReference type="ARBA" id="ARBA00006753"/>
    </source>
</evidence>
<evidence type="ECO:0000256" key="3">
    <source>
        <dbReference type="ARBA" id="ARBA00005062"/>
    </source>
</evidence>
<dbReference type="Gene3D" id="3.40.50.720">
    <property type="entry name" value="NAD(P)-binding Rossmann-like Domain"/>
    <property type="match status" value="1"/>
</dbReference>
<dbReference type="Gene3D" id="3.30.70.260">
    <property type="match status" value="1"/>
</dbReference>
<dbReference type="Proteomes" id="UP000729290">
    <property type="component" value="Unassembled WGS sequence"/>
</dbReference>
<dbReference type="NCBIfam" id="NF004976">
    <property type="entry name" value="PRK06349.1"/>
    <property type="match status" value="1"/>
</dbReference>
<keyword evidence="9 13" id="KW-0521">NADP</keyword>
<evidence type="ECO:0000256" key="8">
    <source>
        <dbReference type="ARBA" id="ARBA00022697"/>
    </source>
</evidence>
<evidence type="ECO:0000256" key="2">
    <source>
        <dbReference type="ARBA" id="ARBA00005056"/>
    </source>
</evidence>
<evidence type="ECO:0000256" key="10">
    <source>
        <dbReference type="ARBA" id="ARBA00023002"/>
    </source>
</evidence>
<dbReference type="InterPro" id="IPR002912">
    <property type="entry name" value="ACT_dom"/>
</dbReference>
<dbReference type="SUPFAM" id="SSF51735">
    <property type="entry name" value="NAD(P)-binding Rossmann-fold domains"/>
    <property type="match status" value="1"/>
</dbReference>
<evidence type="ECO:0000313" key="17">
    <source>
        <dbReference type="Proteomes" id="UP000729290"/>
    </source>
</evidence>
<keyword evidence="10 13" id="KW-0560">Oxidoreductase</keyword>
<feature type="domain" description="ACT" evidence="15">
    <location>
        <begin position="351"/>
        <end position="430"/>
    </location>
</feature>
<comment type="caution">
    <text evidence="16">The sequence shown here is derived from an EMBL/GenBank/DDBJ whole genome shotgun (WGS) entry which is preliminary data.</text>
</comment>
<dbReference type="PIRSF" id="PIRSF000098">
    <property type="entry name" value="Homoser_dehydrog"/>
    <property type="match status" value="1"/>
</dbReference>
<dbReference type="Gene3D" id="3.30.360.10">
    <property type="entry name" value="Dihydrodipicolinate Reductase, domain 2"/>
    <property type="match status" value="1"/>
</dbReference>
<dbReference type="PANTHER" id="PTHR43331">
    <property type="entry name" value="HOMOSERINE DEHYDROGENASE"/>
    <property type="match status" value="1"/>
</dbReference>
<dbReference type="RefSeq" id="WP_205132693.1">
    <property type="nucleotide sequence ID" value="NZ_JACSNT010000002.1"/>
</dbReference>
<accession>A0ABS2GB77</accession>
<dbReference type="PROSITE" id="PS51671">
    <property type="entry name" value="ACT"/>
    <property type="match status" value="1"/>
</dbReference>
<dbReference type="EC" id="1.1.1.3" evidence="5 13"/>
<dbReference type="InterPro" id="IPR019811">
    <property type="entry name" value="HDH_CS"/>
</dbReference>
<organism evidence="16 17">
    <name type="scientific">Anaerotignum lactatifermentans</name>
    <dbReference type="NCBI Taxonomy" id="160404"/>
    <lineage>
        <taxon>Bacteria</taxon>
        <taxon>Bacillati</taxon>
        <taxon>Bacillota</taxon>
        <taxon>Clostridia</taxon>
        <taxon>Lachnospirales</taxon>
        <taxon>Anaerotignaceae</taxon>
        <taxon>Anaerotignum</taxon>
    </lineage>
</organism>
<evidence type="ECO:0000313" key="16">
    <source>
        <dbReference type="EMBL" id="MBM6877858.1"/>
    </source>
</evidence>
<gene>
    <name evidence="16" type="ORF">H9X83_06755</name>
</gene>
<dbReference type="SUPFAM" id="SSF55021">
    <property type="entry name" value="ACT-like"/>
    <property type="match status" value="1"/>
</dbReference>
<comment type="pathway">
    <text evidence="2 13">Amino-acid biosynthesis; L-threonine biosynthesis; L-threonine from L-aspartate: step 3/5.</text>
</comment>
<comment type="catalytic activity">
    <reaction evidence="12">
        <text>L-homoserine + NADP(+) = L-aspartate 4-semialdehyde + NADPH + H(+)</text>
        <dbReference type="Rhea" id="RHEA:15761"/>
        <dbReference type="ChEBI" id="CHEBI:15378"/>
        <dbReference type="ChEBI" id="CHEBI:57476"/>
        <dbReference type="ChEBI" id="CHEBI:57783"/>
        <dbReference type="ChEBI" id="CHEBI:58349"/>
        <dbReference type="ChEBI" id="CHEBI:537519"/>
        <dbReference type="EC" id="1.1.1.3"/>
    </reaction>
    <physiologicalReaction direction="right-to-left" evidence="12">
        <dbReference type="Rhea" id="RHEA:15763"/>
    </physiologicalReaction>
</comment>
<sequence length="430" mass="46868">MEDSVKKIALLGMGTVGSGVYEIIERQKVNMPDKIGCVLDIAKVLVRNKKKYENTVPAEKLTDQWSDIINDDSIDIVVEVMGGLEPARTYIKEALEKGKHVVTANKDLMATHGHELLDEAKIHGCDLLFEAAVAGGIPIIRPLKQCLVGNDISEVMGIINGTTNFILTKMTEEGMEFADALQLATDLGYAEADPTADIEGYDAGRKLAILASIAFHTPVTFDDVYTEGISKVTAKDIRYAHELGCEIKLLGIAKNTEDGIEVKVHPTMIPIDHPLASVKDSFNAVFVHGDAVGDTMFYGRGAGSLPTGSAVVGDIMDIARNMRFQCTGRIGCSCYKRIPIKEMKNTRSSYYIRMKLEDRAGTLAVLAGLFGSNNVSISKLLQKTKEGDMAEVVIVTHNVEERQFMDSITVIAAMSMVQEISSVIRVYSAE</sequence>
<comment type="cofactor">
    <cofactor evidence="1">
        <name>a metal cation</name>
        <dbReference type="ChEBI" id="CHEBI:25213"/>
    </cofactor>
</comment>
<protein>
    <recommendedName>
        <fullName evidence="6 13">Homoserine dehydrogenase</fullName>
        <ecNumber evidence="5 13">1.1.1.3</ecNumber>
    </recommendedName>
</protein>
<dbReference type="Pfam" id="PF01842">
    <property type="entry name" value="ACT"/>
    <property type="match status" value="1"/>
</dbReference>
<evidence type="ECO:0000256" key="13">
    <source>
        <dbReference type="RuleBase" id="RU000579"/>
    </source>
</evidence>
<evidence type="ECO:0000256" key="9">
    <source>
        <dbReference type="ARBA" id="ARBA00022857"/>
    </source>
</evidence>
<dbReference type="InterPro" id="IPR045865">
    <property type="entry name" value="ACT-like_dom_sf"/>
</dbReference>
<comment type="pathway">
    <text evidence="3 13">Amino-acid biosynthesis; L-methionine biosynthesis via de novo pathway; L-homoserine from L-aspartate: step 3/3.</text>
</comment>
<comment type="similarity">
    <text evidence="4 14">Belongs to the homoserine dehydrogenase family.</text>
</comment>
<keyword evidence="8 13" id="KW-0791">Threonine biosynthesis</keyword>
<evidence type="ECO:0000256" key="6">
    <source>
        <dbReference type="ARBA" id="ARBA00013376"/>
    </source>
</evidence>
<keyword evidence="17" id="KW-1185">Reference proteome</keyword>
<evidence type="ECO:0000256" key="7">
    <source>
        <dbReference type="ARBA" id="ARBA00022605"/>
    </source>
</evidence>
<evidence type="ECO:0000256" key="14">
    <source>
        <dbReference type="RuleBase" id="RU004171"/>
    </source>
</evidence>
<dbReference type="PROSITE" id="PS01042">
    <property type="entry name" value="HOMOSER_DHGENASE"/>
    <property type="match status" value="1"/>
</dbReference>
<evidence type="ECO:0000259" key="15">
    <source>
        <dbReference type="PROSITE" id="PS51671"/>
    </source>
</evidence>
<dbReference type="InterPro" id="IPR001342">
    <property type="entry name" value="HDH_cat"/>
</dbReference>
<dbReference type="EMBL" id="JACSNV010000008">
    <property type="protein sequence ID" value="MBM6877858.1"/>
    <property type="molecule type" value="Genomic_DNA"/>
</dbReference>
<proteinExistence type="inferred from homology"/>
<dbReference type="InterPro" id="IPR005106">
    <property type="entry name" value="Asp/hSer_DH_NAD-bd"/>
</dbReference>
<dbReference type="CDD" id="cd04881">
    <property type="entry name" value="ACT_HSDH-Hom"/>
    <property type="match status" value="1"/>
</dbReference>